<reference evidence="4 5" key="1">
    <citation type="submission" date="2022-07" db="EMBL/GenBank/DDBJ databases">
        <title>Characterization of plant growth promoting rhizobacteria (PGPR) for use as bioinoculants in agriculture.</title>
        <authorList>
            <person name="Hassen A.I."/>
            <person name="Pierneef R."/>
        </authorList>
    </citation>
    <scope>NUCLEOTIDE SEQUENCE [LARGE SCALE GENOMIC DNA]</scope>
    <source>
        <strain evidence="4 5">SARCC-3054</strain>
    </source>
</reference>
<evidence type="ECO:0000313" key="4">
    <source>
        <dbReference type="EMBL" id="MCY0108016.1"/>
    </source>
</evidence>
<feature type="domain" description="TcdA/TcdB toxin pore forming" evidence="3">
    <location>
        <begin position="1062"/>
        <end position="1703"/>
    </location>
</feature>
<evidence type="ECO:0000259" key="3">
    <source>
        <dbReference type="Pfam" id="PF12920"/>
    </source>
</evidence>
<sequence length="2355" mass="260262">MKSNKTSEDKEFDFASLFDLADLKKALELQADNQLSDAVLRFYSACVDPQNSARILEPLALLRQTLALLLAPGRVKRGTEQPVTNDRLTNIYHQVEHFESRVQSSAALLKTAPTPVAKTLHFVWLGGGVGDIQRDYLYVWRQVLAGQGYALNLWYDSDALLAHQTNKLIVEAAKADALAQVGEKVIDESALATLYEERAIVLKQQMYAHINAAVEGGESADEARIALLVEAYGQDRATLQLLRERNRDSVQALAGADLQLRDLDVGEEPLQLQDIYERETRLRGNLAAASDVVRAEVLYREGGSYADVDNLPPLRKHLAGVDMGSLQPPARAGVLQLMLDHNPHWMPGRQALRQRYTHYLEQIPLEHRSTIETFAKSHPAMGEVFQPPADRLVRPFALRAVAEGGSMSNAFLMAHPGAAMLQSLIKRLRLSYDLIDATARLAVQRRVALSDSERMSELANEALEKFYGPLGELPAEQEIFAAYLARAAACHFSDGIRLQSELTIYLTGPGAMRDSMGDYERTHFTPVDAQVFRADTPISALGTINRDTEEEQDHSWKDNETDPEQWLKTERQRWSSGEYKTRYAGDIGQLLKGSTLVFEQGWPKIEGRTVLLTDVLQHLVDTLGEPFIRAMRLGHDGPVNFEHPLPLSYAERQLIRQQPASALPPPFLSVANTQALGLDEVLVGMGRGELSLDEITPLQRLALGALIGADSLHGQAFLALTGELDNLANQVRDLGVSNRYAVIERHLYQRQDRAFLNGLAADLLPTSAVGALALKKSALKDAHTQRQWGRQVGQIQHVATLEHRMQINEQTDRLLGSFDFGSFAAVPQDFLLGGRGESIGGRCYPLALLMSAALTEGSPALRQLRERFFLAVIEPGKNDSIAFKHAVEELRGIALSDVGTPLGHADLTQISAALESRSGPRMLMLNSDNHSMLAAKTVAGGVTTYHFYDPNFGLFGFSDAIQFQQALEHFFVRQKMAGYYAAYGDETRPQFNLAELHAERISSWPLSGAITAGTLLSNEPLPEQPEGSLRQRLNSAHGRSLIENAHLGASLLGLDSHWWGQEIAAATAALQKLHAGATPLVPLFETLQVTPEGSYRLSLINPSNPAQVVEVLSEDHRLLRIKTWLSGQFSTLARKPQRTAHGVGPTEAGSVHTLNAGFTLQALMNTLRGREGEARTLTTAVRLHGYVNYAQLVHGNVVDVVGLIGLVRTALNEQKVIARTVGPVVSEALGHAANEGVGAVLGLANVGFDVYQLATAEDEVEKAQFGTQLAFDSASLALTAGGIGAALAGASTAAAVLGGAGVILGGLAVGFAALAQGFTGIARDAEAVGNFFADMEHAYRGVGFHFDARLGAWTVPPALLVKSIDLANGKLRLDSPKLYPLRDHIGVTDYDLDYDRAIDIRQQLKLPGEIVFTPPAKQTIVLPCTPQTCYGYEYKALPFGNLRDDRGFDTVRRLEKKNKNGNWLFRFSFYSFPCEYILHRLYADYRQTVIEVQLDAVERVLVAPSLPSIWEGKVSYRICGADASCTLALSRGYDIELQAPSGTRCSWVLEAGWARVTDIRVELGELYIGNVHLKLSGRGRHTLRLRIADQQLFQVDQVRRQLAIIEQSAPAGLDEQALLTHYKMLANEHRLLLPYTPIHQWPIPFESPQQPRYVTGWYDAHEERFLYIRNEGAGETDEAQLALVVNGYAYFYVADSYDIWQVDTLSGLIKHRFRVLLEGDSLLDKFQVDAHGVIHFVQTVSAAHAPREFGYLIHDGQLLLGSVTYGQHRELQATVFASDTLVDWPSVLGNYLIARSHPEKDGVTTVEWQPAAYVSVCWAFDPGKRDMVWIRSADRLLIHPQPLPRHARGWKDSIKHLGDLMLMPMTDAADVFFIYNRIDQTLCRQERTVRQGQAQWSKRWIEPAGLTQVVAVDGGYLLLDDEGRFFNLTAQGDVLLAGLDERWLQDRAQWWLALESIAKRYAANGFAIVGLRNVAGDGNLSAWFVNNRLLLCDMGRDKEVRLLGVTPDNQACWVFDLSSGAIWSQPLMDPQNLERAFGAGAQLLHADALPAPVPEWADWRFAEVRVDGSGLAGTTVEGVLLNLRYQESEVISGVNRHWVTAQGGPLLERLQTLLNDVDHEEFVFVESGPDSLQWYDVQGARLVRVVGKALPLDVVLLGTQHQPSREGATTVLLHEPAAGTVQTYPGMHGLGRFNYFQRNAQVVTIEAQDRVDDLLPLIPDDVSLMVLRLGQGHVTCRLSRAAWRRLDSLIIDCRHASGEVPAVPGKLIWEFDAPEKLLFEIVREHLLIIDPDSEHCLILRDVCSADEALRGEVFLAFNHQQSHAVSTWVQRLQAGEGRSKSMTLQDLTAVPAIAA</sequence>
<dbReference type="InterPro" id="IPR024770">
    <property type="entry name" value="TcdA/TcdB_cat"/>
</dbReference>
<dbReference type="InterPro" id="IPR024769">
    <property type="entry name" value="TcdA/TcdB_pore_forming"/>
</dbReference>
<feature type="domain" description="GT44" evidence="2">
    <location>
        <begin position="118"/>
        <end position="506"/>
    </location>
</feature>
<dbReference type="CDD" id="cd20495">
    <property type="entry name" value="C58_PaToxP-like"/>
    <property type="match status" value="1"/>
</dbReference>
<dbReference type="Proteomes" id="UP001207830">
    <property type="component" value="Unassembled WGS sequence"/>
</dbReference>
<dbReference type="InterPro" id="IPR029044">
    <property type="entry name" value="Nucleotide-diphossugar_trans"/>
</dbReference>
<organism evidence="4 5">
    <name type="scientific">Pseudomonas monsensis</name>
    <dbReference type="NCBI Taxonomy" id="2745509"/>
    <lineage>
        <taxon>Bacteria</taxon>
        <taxon>Pseudomonadati</taxon>
        <taxon>Pseudomonadota</taxon>
        <taxon>Gammaproteobacteria</taxon>
        <taxon>Pseudomonadales</taxon>
        <taxon>Pseudomonadaceae</taxon>
        <taxon>Pseudomonas</taxon>
    </lineage>
</organism>
<dbReference type="SUPFAM" id="SSF53448">
    <property type="entry name" value="Nucleotide-diphospho-sugar transferases"/>
    <property type="match status" value="1"/>
</dbReference>
<dbReference type="RefSeq" id="WP_267797302.1">
    <property type="nucleotide sequence ID" value="NZ_JANIGP010000003.1"/>
</dbReference>
<dbReference type="Pfam" id="PF12920">
    <property type="entry name" value="TcdA_TcdB_pore"/>
    <property type="match status" value="1"/>
</dbReference>
<feature type="compositionally biased region" description="Basic and acidic residues" evidence="1">
    <location>
        <begin position="553"/>
        <end position="569"/>
    </location>
</feature>
<feature type="region of interest" description="Disordered" evidence="1">
    <location>
        <begin position="547"/>
        <end position="569"/>
    </location>
</feature>
<evidence type="ECO:0000256" key="1">
    <source>
        <dbReference type="SAM" id="MobiDB-lite"/>
    </source>
</evidence>
<keyword evidence="5" id="KW-1185">Reference proteome</keyword>
<protein>
    <submittedName>
        <fullName evidence="4">Toxin</fullName>
    </submittedName>
</protein>
<gene>
    <name evidence="4" type="ORF">NQF78_06820</name>
</gene>
<evidence type="ECO:0000313" key="5">
    <source>
        <dbReference type="Proteomes" id="UP001207830"/>
    </source>
</evidence>
<dbReference type="Gene3D" id="3.90.550.20">
    <property type="match status" value="1"/>
</dbReference>
<proteinExistence type="predicted"/>
<name>A0ABT3YR86_9PSED</name>
<dbReference type="EMBL" id="JANIGP010000003">
    <property type="protein sequence ID" value="MCY0108016.1"/>
    <property type="molecule type" value="Genomic_DNA"/>
</dbReference>
<dbReference type="Pfam" id="PF12919">
    <property type="entry name" value="TcdA_TcdB"/>
    <property type="match status" value="1"/>
</dbReference>
<accession>A0ABT3YR86</accession>
<evidence type="ECO:0000259" key="2">
    <source>
        <dbReference type="Pfam" id="PF12919"/>
    </source>
</evidence>
<comment type="caution">
    <text evidence="4">The sequence shown here is derived from an EMBL/GenBank/DDBJ whole genome shotgun (WGS) entry which is preliminary data.</text>
</comment>